<dbReference type="GO" id="GO:0005763">
    <property type="term" value="C:mitochondrial small ribosomal subunit"/>
    <property type="evidence" value="ECO:0007669"/>
    <property type="project" value="TreeGrafter"/>
</dbReference>
<dbReference type="GO" id="GO:0003735">
    <property type="term" value="F:structural constituent of ribosome"/>
    <property type="evidence" value="ECO:0007669"/>
    <property type="project" value="InterPro"/>
</dbReference>
<dbReference type="Proteomes" id="UP000030665">
    <property type="component" value="Unassembled WGS sequence"/>
</dbReference>
<dbReference type="STRING" id="36087.A0A077ZBC1"/>
<keyword evidence="4" id="KW-0689">Ribosomal protein</keyword>
<dbReference type="AlphaFoldDB" id="A0A077ZBC1"/>
<evidence type="ECO:0000256" key="5">
    <source>
        <dbReference type="ARBA" id="ARBA00023128"/>
    </source>
</evidence>
<evidence type="ECO:0000256" key="8">
    <source>
        <dbReference type="ARBA" id="ARBA00035528"/>
    </source>
</evidence>
<dbReference type="GO" id="GO:0003723">
    <property type="term" value="F:RNA binding"/>
    <property type="evidence" value="ECO:0007669"/>
    <property type="project" value="TreeGrafter"/>
</dbReference>
<evidence type="ECO:0000256" key="7">
    <source>
        <dbReference type="ARBA" id="ARBA00035249"/>
    </source>
</evidence>
<organism evidence="9 10">
    <name type="scientific">Trichuris trichiura</name>
    <name type="common">Whipworm</name>
    <name type="synonym">Trichocephalus trichiurus</name>
    <dbReference type="NCBI Taxonomy" id="36087"/>
    <lineage>
        <taxon>Eukaryota</taxon>
        <taxon>Metazoa</taxon>
        <taxon>Ecdysozoa</taxon>
        <taxon>Nematoda</taxon>
        <taxon>Enoplea</taxon>
        <taxon>Dorylaimia</taxon>
        <taxon>Trichinellida</taxon>
        <taxon>Trichuridae</taxon>
        <taxon>Trichuris</taxon>
    </lineage>
</organism>
<accession>A0A077ZBC1</accession>
<keyword evidence="5" id="KW-0496">Mitochondrion</keyword>
<evidence type="ECO:0000256" key="1">
    <source>
        <dbReference type="ARBA" id="ARBA00004173"/>
    </source>
</evidence>
<dbReference type="InterPro" id="IPR000589">
    <property type="entry name" value="Ribosomal_uS15"/>
</dbReference>
<keyword evidence="3" id="KW-0809">Transit peptide</keyword>
<protein>
    <recommendedName>
        <fullName evidence="7">Small ribosomal subunit protein uS15m</fullName>
    </recommendedName>
    <alternativeName>
        <fullName evidence="8">28S ribosomal protein S15, mitochondrial</fullName>
    </alternativeName>
</protein>
<proteinExistence type="inferred from homology"/>
<dbReference type="InterPro" id="IPR052137">
    <property type="entry name" value="uS15_ribosomal"/>
</dbReference>
<dbReference type="EMBL" id="HG806194">
    <property type="protein sequence ID" value="CDW57647.1"/>
    <property type="molecule type" value="Genomic_DNA"/>
</dbReference>
<reference evidence="9" key="1">
    <citation type="submission" date="2014-01" db="EMBL/GenBank/DDBJ databases">
        <authorList>
            <person name="Aslett M."/>
        </authorList>
    </citation>
    <scope>NUCLEOTIDE SEQUENCE</scope>
</reference>
<keyword evidence="6" id="KW-0687">Ribonucleoprotein</keyword>
<evidence type="ECO:0000256" key="2">
    <source>
        <dbReference type="ARBA" id="ARBA00008434"/>
    </source>
</evidence>
<dbReference type="SUPFAM" id="SSF47060">
    <property type="entry name" value="S15/NS1 RNA-binding domain"/>
    <property type="match status" value="1"/>
</dbReference>
<keyword evidence="10" id="KW-1185">Reference proteome</keyword>
<comment type="subcellular location">
    <subcellularLocation>
        <location evidence="1">Mitochondrion</location>
    </subcellularLocation>
</comment>
<dbReference type="PANTHER" id="PTHR46685">
    <property type="entry name" value="28S RIBOSOMAL PROTEIN S15, MITOCHONDRIAL"/>
    <property type="match status" value="1"/>
</dbReference>
<name>A0A077ZBC1_TRITR</name>
<dbReference type="PANTHER" id="PTHR46685:SF1">
    <property type="entry name" value="SMALL RIBOSOMAL SUBUNIT PROTEIN US15M"/>
    <property type="match status" value="1"/>
</dbReference>
<comment type="similarity">
    <text evidence="2">Belongs to the universal ribosomal protein uS15 family.</text>
</comment>
<evidence type="ECO:0000313" key="9">
    <source>
        <dbReference type="EMBL" id="CDW57647.1"/>
    </source>
</evidence>
<evidence type="ECO:0000256" key="6">
    <source>
        <dbReference type="ARBA" id="ARBA00023274"/>
    </source>
</evidence>
<dbReference type="Gene3D" id="1.10.287.10">
    <property type="entry name" value="S15/NS1, RNA-binding"/>
    <property type="match status" value="1"/>
</dbReference>
<evidence type="ECO:0000256" key="4">
    <source>
        <dbReference type="ARBA" id="ARBA00022980"/>
    </source>
</evidence>
<evidence type="ECO:0000256" key="3">
    <source>
        <dbReference type="ARBA" id="ARBA00022946"/>
    </source>
</evidence>
<evidence type="ECO:0000313" key="10">
    <source>
        <dbReference type="Proteomes" id="UP000030665"/>
    </source>
</evidence>
<dbReference type="InterPro" id="IPR009068">
    <property type="entry name" value="uS15_NS1_RNA-bd_sf"/>
</dbReference>
<dbReference type="GO" id="GO:0032543">
    <property type="term" value="P:mitochondrial translation"/>
    <property type="evidence" value="ECO:0007669"/>
    <property type="project" value="TreeGrafter"/>
</dbReference>
<dbReference type="OrthoDB" id="441444at2759"/>
<gene>
    <name evidence="9" type="ORF">TTRE_0000594001</name>
</gene>
<dbReference type="SMART" id="SM01387">
    <property type="entry name" value="Ribosomal_S15"/>
    <property type="match status" value="1"/>
</dbReference>
<reference evidence="9" key="2">
    <citation type="submission" date="2014-03" db="EMBL/GenBank/DDBJ databases">
        <title>The whipworm genome and dual-species transcriptomics of an intimate host-pathogen interaction.</title>
        <authorList>
            <person name="Foth B.J."/>
            <person name="Tsai I.J."/>
            <person name="Reid A.J."/>
            <person name="Bancroft A.J."/>
            <person name="Nichol S."/>
            <person name="Tracey A."/>
            <person name="Holroyd N."/>
            <person name="Cotton J.A."/>
            <person name="Stanley E.J."/>
            <person name="Zarowiecki M."/>
            <person name="Liu J.Z."/>
            <person name="Huckvale T."/>
            <person name="Cooper P.J."/>
            <person name="Grencis R.K."/>
            <person name="Berriman M."/>
        </authorList>
    </citation>
    <scope>NUCLEOTIDE SEQUENCE [LARGE SCALE GENOMIC DNA]</scope>
</reference>
<sequence>MYCQATSAQNRKLVTCCMQLSRFKWYNIRKPSTNPRQADPDYFEKQALALEPSPGYTDRLADIWLEMVSVSRDVSFKRDDFFIQRDVKQWLPQLDLEKARAEYEDIAALKNAPNLVKKIFSVQYGQRKDSTFLWKRVLMNLVRQHDLDNNSLESRIARHTALIRHWTALLVEMKSVSYFTKKPGWLRQAIYISINHRRKLLRLLREQNANSFESVLERLKIAYYTPPLPQDARPVTRKGWVEFIVRKKVEMIKEERLRLYHGELKARREFLASKRRLFEELETEERKIRGELAAIQTEEEPEFEVAGKTLGGTVDQITENSMLRYYYIPRNLDSKSA</sequence>